<dbReference type="Proteomes" id="UP001642360">
    <property type="component" value="Unassembled WGS sequence"/>
</dbReference>
<evidence type="ECO:0000313" key="2">
    <source>
        <dbReference type="Proteomes" id="UP001642360"/>
    </source>
</evidence>
<gene>
    <name evidence="1" type="ORF">ILEXP_LOCUS2183</name>
</gene>
<dbReference type="AlphaFoldDB" id="A0ABC8QRR2"/>
<comment type="caution">
    <text evidence="1">The sequence shown here is derived from an EMBL/GenBank/DDBJ whole genome shotgun (WGS) entry which is preliminary data.</text>
</comment>
<accession>A0ABC8QRR2</accession>
<organism evidence="1 2">
    <name type="scientific">Ilex paraguariensis</name>
    <name type="common">yerba mate</name>
    <dbReference type="NCBI Taxonomy" id="185542"/>
    <lineage>
        <taxon>Eukaryota</taxon>
        <taxon>Viridiplantae</taxon>
        <taxon>Streptophyta</taxon>
        <taxon>Embryophyta</taxon>
        <taxon>Tracheophyta</taxon>
        <taxon>Spermatophyta</taxon>
        <taxon>Magnoliopsida</taxon>
        <taxon>eudicotyledons</taxon>
        <taxon>Gunneridae</taxon>
        <taxon>Pentapetalae</taxon>
        <taxon>asterids</taxon>
        <taxon>campanulids</taxon>
        <taxon>Aquifoliales</taxon>
        <taxon>Aquifoliaceae</taxon>
        <taxon>Ilex</taxon>
    </lineage>
</organism>
<dbReference type="EMBL" id="CAUOFW020000696">
    <property type="protein sequence ID" value="CAK9135248.1"/>
    <property type="molecule type" value="Genomic_DNA"/>
</dbReference>
<proteinExistence type="predicted"/>
<name>A0ABC8QRR2_9AQUA</name>
<sequence>MASKPGKSMVIPKGSAMELLYPRASLMANGASAQVVGDASANEVDPDGALSVVIRAIVGERGSSTKSVGREGSDNGYGLNCDAYEDCPIGHLANANDALGCVGNTIAGFSGNVIADSGDVSRLVLGARQSRRWSWLAWATLGSFALGADYLDAV</sequence>
<protein>
    <submittedName>
        <fullName evidence="1">Uncharacterized protein</fullName>
    </submittedName>
</protein>
<keyword evidence="2" id="KW-1185">Reference proteome</keyword>
<reference evidence="1 2" key="1">
    <citation type="submission" date="2024-02" db="EMBL/GenBank/DDBJ databases">
        <authorList>
            <person name="Vignale AGUSTIN F."/>
            <person name="Sosa J E."/>
            <person name="Modenutti C."/>
        </authorList>
    </citation>
    <scope>NUCLEOTIDE SEQUENCE [LARGE SCALE GENOMIC DNA]</scope>
</reference>
<evidence type="ECO:0000313" key="1">
    <source>
        <dbReference type="EMBL" id="CAK9135248.1"/>
    </source>
</evidence>